<keyword evidence="1" id="KW-1133">Transmembrane helix</keyword>
<dbReference type="AlphaFoldDB" id="A0A5N6EKV7"/>
<proteinExistence type="predicted"/>
<dbReference type="Proteomes" id="UP000326799">
    <property type="component" value="Unassembled WGS sequence"/>
</dbReference>
<evidence type="ECO:0000313" key="3">
    <source>
        <dbReference type="Proteomes" id="UP000326799"/>
    </source>
</evidence>
<feature type="transmembrane region" description="Helical" evidence="1">
    <location>
        <begin position="34"/>
        <end position="55"/>
    </location>
</feature>
<dbReference type="EMBL" id="ML733457">
    <property type="protein sequence ID" value="KAB8217879.1"/>
    <property type="molecule type" value="Genomic_DNA"/>
</dbReference>
<keyword evidence="1" id="KW-0812">Transmembrane</keyword>
<gene>
    <name evidence="2" type="ORF">BDV33DRAFT_176518</name>
</gene>
<name>A0A5N6EKV7_9EURO</name>
<organism evidence="2 3">
    <name type="scientific">Aspergillus novoparasiticus</name>
    <dbReference type="NCBI Taxonomy" id="986946"/>
    <lineage>
        <taxon>Eukaryota</taxon>
        <taxon>Fungi</taxon>
        <taxon>Dikarya</taxon>
        <taxon>Ascomycota</taxon>
        <taxon>Pezizomycotina</taxon>
        <taxon>Eurotiomycetes</taxon>
        <taxon>Eurotiomycetidae</taxon>
        <taxon>Eurotiales</taxon>
        <taxon>Aspergillaceae</taxon>
        <taxon>Aspergillus</taxon>
        <taxon>Aspergillus subgen. Circumdati</taxon>
    </lineage>
</organism>
<keyword evidence="3" id="KW-1185">Reference proteome</keyword>
<protein>
    <submittedName>
        <fullName evidence="2">Uncharacterized protein</fullName>
    </submittedName>
</protein>
<keyword evidence="1" id="KW-0472">Membrane</keyword>
<sequence>MTTTFVSGKIKKETNCYTSLGQIERQLSFFPSRAGLIAFTFSSLFFQLFMLSSVWSVNFYL</sequence>
<reference evidence="2 3" key="1">
    <citation type="submission" date="2019-04" db="EMBL/GenBank/DDBJ databases">
        <title>Fungal friends and foes A comparative genomics study of 23 Aspergillus species from section Flavi.</title>
        <authorList>
            <consortium name="DOE Joint Genome Institute"/>
            <person name="Kjaerbolling I."/>
            <person name="Vesth T.C."/>
            <person name="Frisvad J.C."/>
            <person name="Nybo J.L."/>
            <person name="Theobald S."/>
            <person name="Kildgaard S."/>
            <person name="Petersen T.I."/>
            <person name="Kuo A."/>
            <person name="Sato A."/>
            <person name="Lyhne E.K."/>
            <person name="Kogle M.E."/>
            <person name="Wiebenga A."/>
            <person name="Kun R.S."/>
            <person name="Lubbers R.J."/>
            <person name="Makela M.R."/>
            <person name="Barry K."/>
            <person name="Chovatia M."/>
            <person name="Clum A."/>
            <person name="Daum C."/>
            <person name="Haridas S."/>
            <person name="He G."/>
            <person name="LaButti K."/>
            <person name="Lipzen A."/>
            <person name="Mondo S."/>
            <person name="Pangilinan J."/>
            <person name="Riley R."/>
            <person name="Salamov A."/>
            <person name="Simmons B.A."/>
            <person name="Magnuson J.K."/>
            <person name="Henrissat B."/>
            <person name="Mortensen U.H."/>
            <person name="Larsen T.O."/>
            <person name="De vries R.P."/>
            <person name="Grigoriev I.V."/>
            <person name="Machida M."/>
            <person name="Baker S.E."/>
            <person name="Andersen M.R."/>
        </authorList>
    </citation>
    <scope>NUCLEOTIDE SEQUENCE [LARGE SCALE GENOMIC DNA]</scope>
    <source>
        <strain evidence="2 3">CBS 126849</strain>
    </source>
</reference>
<accession>A0A5N6EKV7</accession>
<evidence type="ECO:0000256" key="1">
    <source>
        <dbReference type="SAM" id="Phobius"/>
    </source>
</evidence>
<evidence type="ECO:0000313" key="2">
    <source>
        <dbReference type="EMBL" id="KAB8217879.1"/>
    </source>
</evidence>